<name>A0A830E494_9EURY</name>
<proteinExistence type="predicted"/>
<reference evidence="1" key="1">
    <citation type="journal article" date="2014" name="Int. J. Syst. Evol. Microbiol.">
        <title>Complete genome sequence of Corynebacterium casei LMG S-19264T (=DSM 44701T), isolated from a smear-ripened cheese.</title>
        <authorList>
            <consortium name="US DOE Joint Genome Institute (JGI-PGF)"/>
            <person name="Walter F."/>
            <person name="Albersmeier A."/>
            <person name="Kalinowski J."/>
            <person name="Ruckert C."/>
        </authorList>
    </citation>
    <scope>NUCLEOTIDE SEQUENCE</scope>
    <source>
        <strain evidence="1">CCM 7217</strain>
    </source>
</reference>
<dbReference type="RefSeq" id="WP_229722473.1">
    <property type="nucleotide sequence ID" value="NZ_BMCI01000001.1"/>
</dbReference>
<reference evidence="1" key="2">
    <citation type="submission" date="2020-09" db="EMBL/GenBank/DDBJ databases">
        <authorList>
            <person name="Sun Q."/>
            <person name="Sedlacek I."/>
        </authorList>
    </citation>
    <scope>NUCLEOTIDE SEQUENCE</scope>
    <source>
        <strain evidence="1">CCM 7217</strain>
    </source>
</reference>
<dbReference type="AlphaFoldDB" id="A0A830E494"/>
<dbReference type="Proteomes" id="UP000646833">
    <property type="component" value="Unassembled WGS sequence"/>
</dbReference>
<evidence type="ECO:0000313" key="2">
    <source>
        <dbReference type="Proteomes" id="UP000646833"/>
    </source>
</evidence>
<evidence type="ECO:0000313" key="1">
    <source>
        <dbReference type="EMBL" id="GGC49090.1"/>
    </source>
</evidence>
<dbReference type="EMBL" id="BMCI01000001">
    <property type="protein sequence ID" value="GGC49090.1"/>
    <property type="molecule type" value="Genomic_DNA"/>
</dbReference>
<organism evidence="1 2">
    <name type="scientific">Haloferax sulfurifontis</name>
    <dbReference type="NCBI Taxonomy" id="255616"/>
    <lineage>
        <taxon>Archaea</taxon>
        <taxon>Methanobacteriati</taxon>
        <taxon>Methanobacteriota</taxon>
        <taxon>Stenosarchaea group</taxon>
        <taxon>Halobacteria</taxon>
        <taxon>Halobacteriales</taxon>
        <taxon>Haloferacaceae</taxon>
        <taxon>Haloferax</taxon>
    </lineage>
</organism>
<protein>
    <submittedName>
        <fullName evidence="1">Uncharacterized protein</fullName>
    </submittedName>
</protein>
<accession>A0A830E494</accession>
<sequence>MRVVNYTVTGGQFSDLIDALTERFSPEESHTGDGFAVLLIEKYEFWRTNSNMQVTIILEEMTKTTWFLKIVVGGGASGIFNWTYGSEQKVLRKMTTGIEELIDELDMKIKSNAR</sequence>
<dbReference type="GeneID" id="80787637"/>
<comment type="caution">
    <text evidence="1">The sequence shown here is derived from an EMBL/GenBank/DDBJ whole genome shotgun (WGS) entry which is preliminary data.</text>
</comment>
<gene>
    <name evidence="1" type="ORF">GCM10007209_08440</name>
</gene>